<keyword evidence="6" id="KW-1185">Reference proteome</keyword>
<dbReference type="InterPro" id="IPR000182">
    <property type="entry name" value="GNAT_dom"/>
</dbReference>
<dbReference type="EMBL" id="FNUY01000001">
    <property type="protein sequence ID" value="SEF60199.1"/>
    <property type="molecule type" value="Genomic_DNA"/>
</dbReference>
<dbReference type="PANTHER" id="PTHR43792">
    <property type="entry name" value="GNAT FAMILY, PUTATIVE (AFU_ORTHOLOGUE AFUA_3G00765)-RELATED-RELATED"/>
    <property type="match status" value="1"/>
</dbReference>
<protein>
    <submittedName>
        <fullName evidence="5">Protein N-acetyltransferase, RimJ/RimL family</fullName>
    </submittedName>
</protein>
<dbReference type="Gene3D" id="3.40.630.30">
    <property type="match status" value="1"/>
</dbReference>
<evidence type="ECO:0000313" key="5">
    <source>
        <dbReference type="EMBL" id="SEF60199.1"/>
    </source>
</evidence>
<dbReference type="AlphaFoldDB" id="A0A1H5TBN7"/>
<name>A0A1H5TBN7_9HYPH</name>
<dbReference type="RefSeq" id="WP_103870953.1">
    <property type="nucleotide sequence ID" value="NZ_FNUY01000001.1"/>
</dbReference>
<dbReference type="SUPFAM" id="SSF55729">
    <property type="entry name" value="Acyl-CoA N-acyltransferases (Nat)"/>
    <property type="match status" value="1"/>
</dbReference>
<proteinExistence type="inferred from homology"/>
<evidence type="ECO:0000256" key="2">
    <source>
        <dbReference type="ARBA" id="ARBA00023315"/>
    </source>
</evidence>
<comment type="similarity">
    <text evidence="3">Belongs to the acetyltransferase family. RimJ subfamily.</text>
</comment>
<dbReference type="InterPro" id="IPR051531">
    <property type="entry name" value="N-acetyltransferase"/>
</dbReference>
<evidence type="ECO:0000259" key="4">
    <source>
        <dbReference type="Pfam" id="PF13302"/>
    </source>
</evidence>
<accession>A0A1H5TBN7</accession>
<evidence type="ECO:0000313" key="6">
    <source>
        <dbReference type="Proteomes" id="UP000236743"/>
    </source>
</evidence>
<evidence type="ECO:0000256" key="3">
    <source>
        <dbReference type="ARBA" id="ARBA00038502"/>
    </source>
</evidence>
<keyword evidence="1 5" id="KW-0808">Transferase</keyword>
<dbReference type="Pfam" id="PF13302">
    <property type="entry name" value="Acetyltransf_3"/>
    <property type="match status" value="1"/>
</dbReference>
<dbReference type="GO" id="GO:0016747">
    <property type="term" value="F:acyltransferase activity, transferring groups other than amino-acyl groups"/>
    <property type="evidence" value="ECO:0007669"/>
    <property type="project" value="InterPro"/>
</dbReference>
<dbReference type="OrthoDB" id="9804153at2"/>
<sequence length="188" mass="21312">MPQTPDIIPTLETRRLQLRPLALSDAPAIQALFPQWEIVRYLTDSIPWPYPADGAESFLRNVALPGMACGEEWHWSLRPKLEPEILIGGISLMARPGDNRGFWIAPDWRKQGLMSEACDAVTDFWFDVLGQEVLQVPKAGANIASRRISERGGMRIIRTEMRAYVSGSHFAEIWELTAAEWRARRAAR</sequence>
<reference evidence="5 6" key="1">
    <citation type="submission" date="2016-10" db="EMBL/GenBank/DDBJ databases">
        <authorList>
            <person name="de Groot N.N."/>
        </authorList>
    </citation>
    <scope>NUCLEOTIDE SEQUENCE [LARGE SCALE GENOMIC DNA]</scope>
    <source>
        <strain evidence="5 6">DSM 26656</strain>
    </source>
</reference>
<dbReference type="Proteomes" id="UP000236743">
    <property type="component" value="Unassembled WGS sequence"/>
</dbReference>
<keyword evidence="2" id="KW-0012">Acyltransferase</keyword>
<dbReference type="InterPro" id="IPR016181">
    <property type="entry name" value="Acyl_CoA_acyltransferase"/>
</dbReference>
<dbReference type="PANTHER" id="PTHR43792:SF8">
    <property type="entry name" value="[RIBOSOMAL PROTEIN US5]-ALANINE N-ACETYLTRANSFERASE"/>
    <property type="match status" value="1"/>
</dbReference>
<gene>
    <name evidence="5" type="ORF">SAMN04488115_101600</name>
</gene>
<evidence type="ECO:0000256" key="1">
    <source>
        <dbReference type="ARBA" id="ARBA00022679"/>
    </source>
</evidence>
<organism evidence="5 6">
    <name type="scientific">Bosea lathyri</name>
    <dbReference type="NCBI Taxonomy" id="1036778"/>
    <lineage>
        <taxon>Bacteria</taxon>
        <taxon>Pseudomonadati</taxon>
        <taxon>Pseudomonadota</taxon>
        <taxon>Alphaproteobacteria</taxon>
        <taxon>Hyphomicrobiales</taxon>
        <taxon>Boseaceae</taxon>
        <taxon>Bosea</taxon>
    </lineage>
</organism>
<feature type="domain" description="N-acetyltransferase" evidence="4">
    <location>
        <begin position="15"/>
        <end position="155"/>
    </location>
</feature>